<evidence type="ECO:0000313" key="2">
    <source>
        <dbReference type="EMBL" id="MFB9207467.1"/>
    </source>
</evidence>
<protein>
    <submittedName>
        <fullName evidence="2">Uncharacterized protein</fullName>
    </submittedName>
</protein>
<evidence type="ECO:0000256" key="1">
    <source>
        <dbReference type="SAM" id="Phobius"/>
    </source>
</evidence>
<proteinExistence type="predicted"/>
<feature type="transmembrane region" description="Helical" evidence="1">
    <location>
        <begin position="80"/>
        <end position="98"/>
    </location>
</feature>
<keyword evidence="1" id="KW-0472">Membrane</keyword>
<dbReference type="Proteomes" id="UP001589647">
    <property type="component" value="Unassembled WGS sequence"/>
</dbReference>
<organism evidence="2 3">
    <name type="scientific">Nonomuraea spiralis</name>
    <dbReference type="NCBI Taxonomy" id="46182"/>
    <lineage>
        <taxon>Bacteria</taxon>
        <taxon>Bacillati</taxon>
        <taxon>Actinomycetota</taxon>
        <taxon>Actinomycetes</taxon>
        <taxon>Streptosporangiales</taxon>
        <taxon>Streptosporangiaceae</taxon>
        <taxon>Nonomuraea</taxon>
    </lineage>
</organism>
<name>A0ABV5ISD7_9ACTN</name>
<dbReference type="RefSeq" id="WP_189653584.1">
    <property type="nucleotide sequence ID" value="NZ_BMRC01000044.1"/>
</dbReference>
<accession>A0ABV5ISD7</accession>
<keyword evidence="1" id="KW-0812">Transmembrane</keyword>
<keyword evidence="1" id="KW-1133">Transmembrane helix</keyword>
<comment type="caution">
    <text evidence="2">The sequence shown here is derived from an EMBL/GenBank/DDBJ whole genome shotgun (WGS) entry which is preliminary data.</text>
</comment>
<sequence length="203" mass="22147">MMLHVVRAALRFELAGMTSVGLWAARRRHGVPDGATPLSYAKEQAFTLGLFMFAMAVETGVVDLLLLVNDVPSAVRVPVLILDLYSLLFVVFMAAASVTRPHVVTEDELRVRYAAYFDLRVPRDLITSVRVTQSYNENGFITVDGGRLNVAVASRTNVTVELGEPVVAVRPLGKRAEVTSIRFFADDPAAMVAALRSPARTSN</sequence>
<dbReference type="EMBL" id="JBHMEI010000056">
    <property type="protein sequence ID" value="MFB9207467.1"/>
    <property type="molecule type" value="Genomic_DNA"/>
</dbReference>
<gene>
    <name evidence="2" type="ORF">ACFFV7_40210</name>
</gene>
<feature type="transmembrane region" description="Helical" evidence="1">
    <location>
        <begin position="46"/>
        <end position="68"/>
    </location>
</feature>
<keyword evidence="3" id="KW-1185">Reference proteome</keyword>
<evidence type="ECO:0000313" key="3">
    <source>
        <dbReference type="Proteomes" id="UP001589647"/>
    </source>
</evidence>
<reference evidence="2 3" key="1">
    <citation type="submission" date="2024-09" db="EMBL/GenBank/DDBJ databases">
        <authorList>
            <person name="Sun Q."/>
            <person name="Mori K."/>
        </authorList>
    </citation>
    <scope>NUCLEOTIDE SEQUENCE [LARGE SCALE GENOMIC DNA]</scope>
    <source>
        <strain evidence="2 3">CCM 3426</strain>
    </source>
</reference>